<feature type="compositionally biased region" description="Low complexity" evidence="6">
    <location>
        <begin position="135"/>
        <end position="145"/>
    </location>
</feature>
<feature type="region of interest" description="Disordered" evidence="6">
    <location>
        <begin position="67"/>
        <end position="147"/>
    </location>
</feature>
<feature type="region of interest" description="Disordered" evidence="6">
    <location>
        <begin position="1"/>
        <end position="27"/>
    </location>
</feature>
<dbReference type="AlphaFoldDB" id="A0AAP0CN80"/>
<comment type="subcellular location">
    <subcellularLocation>
        <location evidence="1">Membrane</location>
        <topology evidence="1">Multi-pass membrane protein</topology>
    </subcellularLocation>
</comment>
<evidence type="ECO:0000313" key="7">
    <source>
        <dbReference type="EMBL" id="KAK9056393.1"/>
    </source>
</evidence>
<keyword evidence="3" id="KW-0833">Ubl conjugation pathway</keyword>
<dbReference type="PANTHER" id="PTHR15860">
    <property type="entry name" value="UNCHARACTERIZED RING FINGER-CONTAINING PROTEIN"/>
    <property type="match status" value="1"/>
</dbReference>
<name>A0AAP0CN80_9ASTR</name>
<keyword evidence="4" id="KW-1133">Transmembrane helix</keyword>
<dbReference type="InterPro" id="IPR044235">
    <property type="entry name" value="RNFT1/2"/>
</dbReference>
<evidence type="ECO:0000256" key="2">
    <source>
        <dbReference type="ARBA" id="ARBA00022692"/>
    </source>
</evidence>
<dbReference type="PANTHER" id="PTHR15860:SF0">
    <property type="entry name" value="LP20373P"/>
    <property type="match status" value="1"/>
</dbReference>
<dbReference type="GO" id="GO:0061630">
    <property type="term" value="F:ubiquitin protein ligase activity"/>
    <property type="evidence" value="ECO:0007669"/>
    <property type="project" value="InterPro"/>
</dbReference>
<dbReference type="GO" id="GO:0016020">
    <property type="term" value="C:membrane"/>
    <property type="evidence" value="ECO:0007669"/>
    <property type="project" value="UniProtKB-SubCell"/>
</dbReference>
<dbReference type="GO" id="GO:1904294">
    <property type="term" value="P:positive regulation of ERAD pathway"/>
    <property type="evidence" value="ECO:0007669"/>
    <property type="project" value="InterPro"/>
</dbReference>
<evidence type="ECO:0000256" key="3">
    <source>
        <dbReference type="ARBA" id="ARBA00022786"/>
    </source>
</evidence>
<proteinExistence type="predicted"/>
<sequence>METAGVGVATTTSDSPAGNTNPASSQTTTSFHIVRFLQAPVTTLLEHSGFLRPRSSNDYHESETLIQRHHIRSNSSDFGTTRSNGIGGNNEGEVSIRIIGDGEHEEEEHGGESAVIGGDGAGREREMTDSRNLDDGSNNNSDSSNQQRYDLQQISRWIEQILPFSLLLVVVFIRQHLQGTQGLTYLYLL</sequence>
<keyword evidence="2" id="KW-0812">Transmembrane</keyword>
<evidence type="ECO:0000256" key="5">
    <source>
        <dbReference type="ARBA" id="ARBA00023136"/>
    </source>
</evidence>
<feature type="compositionally biased region" description="Polar residues" evidence="6">
    <location>
        <begin position="9"/>
        <end position="27"/>
    </location>
</feature>
<feature type="compositionally biased region" description="Basic and acidic residues" evidence="6">
    <location>
        <begin position="121"/>
        <end position="134"/>
    </location>
</feature>
<protein>
    <submittedName>
        <fullName evidence="7">Uncharacterized protein</fullName>
    </submittedName>
</protein>
<dbReference type="Proteomes" id="UP001408789">
    <property type="component" value="Unassembled WGS sequence"/>
</dbReference>
<organism evidence="7 8">
    <name type="scientific">Deinandra increscens subsp. villosa</name>
    <dbReference type="NCBI Taxonomy" id="3103831"/>
    <lineage>
        <taxon>Eukaryota</taxon>
        <taxon>Viridiplantae</taxon>
        <taxon>Streptophyta</taxon>
        <taxon>Embryophyta</taxon>
        <taxon>Tracheophyta</taxon>
        <taxon>Spermatophyta</taxon>
        <taxon>Magnoliopsida</taxon>
        <taxon>eudicotyledons</taxon>
        <taxon>Gunneridae</taxon>
        <taxon>Pentapetalae</taxon>
        <taxon>asterids</taxon>
        <taxon>campanulids</taxon>
        <taxon>Asterales</taxon>
        <taxon>Asteraceae</taxon>
        <taxon>Asteroideae</taxon>
        <taxon>Heliantheae alliance</taxon>
        <taxon>Madieae</taxon>
        <taxon>Madiinae</taxon>
        <taxon>Deinandra</taxon>
    </lineage>
</organism>
<evidence type="ECO:0000313" key="8">
    <source>
        <dbReference type="Proteomes" id="UP001408789"/>
    </source>
</evidence>
<evidence type="ECO:0000256" key="1">
    <source>
        <dbReference type="ARBA" id="ARBA00004141"/>
    </source>
</evidence>
<feature type="compositionally biased region" description="Polar residues" evidence="6">
    <location>
        <begin position="73"/>
        <end position="84"/>
    </location>
</feature>
<evidence type="ECO:0000256" key="4">
    <source>
        <dbReference type="ARBA" id="ARBA00022989"/>
    </source>
</evidence>
<comment type="caution">
    <text evidence="7">The sequence shown here is derived from an EMBL/GenBank/DDBJ whole genome shotgun (WGS) entry which is preliminary data.</text>
</comment>
<keyword evidence="8" id="KW-1185">Reference proteome</keyword>
<dbReference type="EMBL" id="JBCNJP010000025">
    <property type="protein sequence ID" value="KAK9056393.1"/>
    <property type="molecule type" value="Genomic_DNA"/>
</dbReference>
<keyword evidence="5" id="KW-0472">Membrane</keyword>
<accession>A0AAP0CN80</accession>
<evidence type="ECO:0000256" key="6">
    <source>
        <dbReference type="SAM" id="MobiDB-lite"/>
    </source>
</evidence>
<gene>
    <name evidence="7" type="ORF">SSX86_027483</name>
</gene>
<reference evidence="7 8" key="1">
    <citation type="submission" date="2024-04" db="EMBL/GenBank/DDBJ databases">
        <title>The reference genome of an endangered Asteraceae, Deinandra increscens subsp. villosa, native to the Central Coast of California.</title>
        <authorList>
            <person name="Guilliams M."/>
            <person name="Hasenstab-Lehman K."/>
            <person name="Meyer R."/>
            <person name="Mcevoy S."/>
        </authorList>
    </citation>
    <scope>NUCLEOTIDE SEQUENCE [LARGE SCALE GENOMIC DNA]</scope>
    <source>
        <tissue evidence="7">Leaf</tissue>
    </source>
</reference>